<sequence length="895" mass="101608">MGSASSTQSSLNNFVGMGRLNEDMKIYQLVDMHGGGELIPWLRYAIISSDTSFIDAYLETKVKDFLYNGGKGKLVTVTELVKLRNKERNERLGAFSRKKGKGKSGPNVLDDFNQEGENVGDLKKALKLLDGGGKGGRNESKYREISWKLEERGSMGETIIGCCLLHASELHNALVIKILDYYPKLLNDIHISEDFYGLSPLHQAIINTDCKLVYKFLKLGADVNARCYGSFFCADDQKTSRTDSLEHEYVELSIKTNYTGNMYLGEYPLSFAACLNQPETFRLLLAFKANPNAQDTNGNSVLHMCVIHENMQMFKLALECGASLRTVNKQSLSPLTLAAKLAKKEMFDEILELEGDSVWAYGDASSTAYPLAKIDTINETSGELNEASALSLVVYGQTVEHLELLDGLLDTLLEAKWEAFAKRNMIVSFTAFTFYYICFVTAFTLRPIGFSTEMITEGWINRYSEPFPGRHGKDGEPQLSPLINTTKGLKTWEEKLTQCHLRDYWDPDIPFANAYIRLVFEVLVVIGLVIQMFLDFHDIKRIGRKKWWAVLTAFPAKITFKVTYFLVLAMIPTRLACQISPILLVVDNVLITVTMIFTTVHYLYYCRVIRFVGPFVLMVYTIIATDIFRFMLIYGIFLMGFSQAFSLIFLSCEREANVIKELIQNQSVATGAEKIRYTAKIDAYETAIVKNAEAFENVIQSPIEAFVRTFILTIGEFTVLYRNLALCPANTMVWIGKVVFITFELFVSIMQFNMLIAMMTRTYETIFQTQLEYKRQRAQVILMLELSLSPKERHQYLLKYSRPTGTNKKTRSLVVSKKSSFNRETKQGQRVLEEKMKKMIEEKKAVLKRKMKDLEIKEGIRPVTGYSRTPRPHTQYMNRGANGTQNGSAANGNTN</sequence>
<dbReference type="PROSITE" id="PS50088">
    <property type="entry name" value="ANK_REPEAT"/>
    <property type="match status" value="3"/>
</dbReference>
<accession>A0A261AMX8</accession>
<dbReference type="SUPFAM" id="SSF48403">
    <property type="entry name" value="Ankyrin repeat"/>
    <property type="match status" value="1"/>
</dbReference>
<dbReference type="Proteomes" id="UP000216624">
    <property type="component" value="Unassembled WGS sequence"/>
</dbReference>
<proteinExistence type="predicted"/>
<evidence type="ECO:0000313" key="1">
    <source>
        <dbReference type="EMBL" id="OZF98895.1"/>
    </source>
</evidence>
<dbReference type="eggNOG" id="KOG3676">
    <property type="taxonomic scope" value="Eukaryota"/>
</dbReference>
<dbReference type="InterPro" id="IPR036770">
    <property type="entry name" value="Ankyrin_rpt-contain_sf"/>
</dbReference>
<dbReference type="CTD" id="9798780"/>
<dbReference type="Pfam" id="PF13606">
    <property type="entry name" value="Ank_3"/>
    <property type="match status" value="1"/>
</dbReference>
<dbReference type="Gene3D" id="1.25.40.20">
    <property type="entry name" value="Ankyrin repeat-containing domain"/>
    <property type="match status" value="1"/>
</dbReference>
<dbReference type="PROSITE" id="PS50297">
    <property type="entry name" value="ANK_REP_REGION"/>
    <property type="match status" value="1"/>
</dbReference>
<dbReference type="SMART" id="SM00248">
    <property type="entry name" value="ANK"/>
    <property type="match status" value="4"/>
</dbReference>
<dbReference type="OrthoDB" id="533508at2759"/>
<dbReference type="EMBL" id="NMWX01000006">
    <property type="protein sequence ID" value="OZF98895.1"/>
    <property type="molecule type" value="Genomic_DNA"/>
</dbReference>
<dbReference type="InterPro" id="IPR005821">
    <property type="entry name" value="Ion_trans_dom"/>
</dbReference>
<dbReference type="PANTHER" id="PTHR10582:SF30">
    <property type="entry name" value="ION TRANSPORT DOMAIN-CONTAINING PROTEIN"/>
    <property type="match status" value="1"/>
</dbReference>
<dbReference type="HOGENOM" id="CLU_004840_1_0_1"/>
<dbReference type="Pfam" id="PF00520">
    <property type="entry name" value="Ion_trans"/>
    <property type="match status" value="1"/>
</dbReference>
<dbReference type="GO" id="GO:0098703">
    <property type="term" value="P:calcium ion import across plasma membrane"/>
    <property type="evidence" value="ECO:0007669"/>
    <property type="project" value="TreeGrafter"/>
</dbReference>
<organism evidence="1 2">
    <name type="scientific">Caenorhabditis remanei</name>
    <name type="common">Caenorhabditis vulgaris</name>
    <dbReference type="NCBI Taxonomy" id="31234"/>
    <lineage>
        <taxon>Eukaryota</taxon>
        <taxon>Metazoa</taxon>
        <taxon>Ecdysozoa</taxon>
        <taxon>Nematoda</taxon>
        <taxon>Chromadorea</taxon>
        <taxon>Rhabditida</taxon>
        <taxon>Rhabditina</taxon>
        <taxon>Rhabditomorpha</taxon>
        <taxon>Rhabditoidea</taxon>
        <taxon>Rhabditidae</taxon>
        <taxon>Peloderinae</taxon>
        <taxon>Caenorhabditis</taxon>
    </lineage>
</organism>
<keyword evidence="2" id="KW-1185">Reference proteome</keyword>
<dbReference type="OMA" id="FLSCERA"/>
<protein>
    <submittedName>
        <fullName evidence="1">Uncharacterized protein</fullName>
    </submittedName>
</protein>
<comment type="caution">
    <text evidence="1">The sequence shown here is derived from an EMBL/GenBank/DDBJ whole genome shotgun (WGS) entry which is preliminary data.</text>
</comment>
<reference evidence="1" key="1">
    <citation type="submission" date="2017-08" db="EMBL/GenBank/DDBJ databases">
        <authorList>
            <person name="de Groot N.N."/>
        </authorList>
    </citation>
    <scope>NUCLEOTIDE SEQUENCE [LARGE SCALE GENOMIC DNA]</scope>
    <source>
        <strain evidence="1">PX439</strain>
    </source>
</reference>
<dbReference type="STRING" id="31234.E3M6Q5"/>
<dbReference type="PANTHER" id="PTHR10582">
    <property type="entry name" value="TRANSIENT RECEPTOR POTENTIAL ION CHANNEL PROTEIN"/>
    <property type="match status" value="1"/>
</dbReference>
<feature type="non-terminal residue" evidence="1">
    <location>
        <position position="1"/>
    </location>
</feature>
<dbReference type="InterPro" id="IPR024862">
    <property type="entry name" value="TRPV"/>
</dbReference>
<dbReference type="GO" id="GO:0005886">
    <property type="term" value="C:plasma membrane"/>
    <property type="evidence" value="ECO:0007669"/>
    <property type="project" value="UniProtKB-SubCell"/>
</dbReference>
<evidence type="ECO:0000313" key="2">
    <source>
        <dbReference type="Proteomes" id="UP000216624"/>
    </source>
</evidence>
<gene>
    <name evidence="1" type="ORF">FL82_03348</name>
</gene>
<dbReference type="Pfam" id="PF12796">
    <property type="entry name" value="Ank_2"/>
    <property type="match status" value="1"/>
</dbReference>
<dbReference type="KEGG" id="crq:GCK72_014730"/>
<dbReference type="GO" id="GO:0005262">
    <property type="term" value="F:calcium channel activity"/>
    <property type="evidence" value="ECO:0007669"/>
    <property type="project" value="UniProtKB-KW"/>
</dbReference>
<dbReference type="InterPro" id="IPR002110">
    <property type="entry name" value="Ankyrin_rpt"/>
</dbReference>
<name>A0A261AMX8_CAERE</name>